<keyword evidence="1" id="KW-0812">Transmembrane</keyword>
<dbReference type="RefSeq" id="WP_092932709.1">
    <property type="nucleotide sequence ID" value="NZ_FMZP01000007.1"/>
</dbReference>
<feature type="transmembrane region" description="Helical" evidence="1">
    <location>
        <begin position="151"/>
        <end position="175"/>
    </location>
</feature>
<feature type="transmembrane region" description="Helical" evidence="1">
    <location>
        <begin position="106"/>
        <end position="130"/>
    </location>
</feature>
<keyword evidence="4" id="KW-1185">Reference proteome</keyword>
<dbReference type="OrthoDB" id="107590at2157"/>
<dbReference type="AlphaFoldDB" id="A0A1G6PAR0"/>
<dbReference type="Proteomes" id="UP000199320">
    <property type="component" value="Unassembled WGS sequence"/>
</dbReference>
<sequence>MLEDGLSYPVRGDWVGRILIGGGLVILSVLLFPAILLTGYWIRVLEKTVAGDESPPEFTEWGDLFVKGLAGTVIGLAYAIVPTVIYSVVVFGLIGVGVGLSGDGGGLIAGIGFMTVFANIPLMLLIYYIVPAGLTNYAREGSISAAFDMSAIKPVLLSTDYLLAALFPMAVAVVLTIVNSALIFTLVGALLVPFVGFYANVAIFRMFGHAFVTATTTETSRSTSTPTTF</sequence>
<proteinExistence type="predicted"/>
<dbReference type="EMBL" id="FMZP01000007">
    <property type="protein sequence ID" value="SDC76684.1"/>
    <property type="molecule type" value="Genomic_DNA"/>
</dbReference>
<feature type="transmembrane region" description="Helical" evidence="1">
    <location>
        <begin position="181"/>
        <end position="201"/>
    </location>
</feature>
<keyword evidence="1" id="KW-0472">Membrane</keyword>
<dbReference type="STRING" id="392421.SAMN04488694_10921"/>
<evidence type="ECO:0000313" key="4">
    <source>
        <dbReference type="Proteomes" id="UP000199320"/>
    </source>
</evidence>
<name>A0A1G6PAR0_9EURY</name>
<dbReference type="EMBL" id="FOIC01000009">
    <property type="protein sequence ID" value="SET59847.1"/>
    <property type="molecule type" value="Genomic_DNA"/>
</dbReference>
<evidence type="ECO:0000256" key="1">
    <source>
        <dbReference type="SAM" id="Phobius"/>
    </source>
</evidence>
<feature type="transmembrane region" description="Helical" evidence="1">
    <location>
        <begin position="76"/>
        <end position="100"/>
    </location>
</feature>
<protein>
    <recommendedName>
        <fullName evidence="6">DUF4013 domain-containing protein</fullName>
    </recommendedName>
</protein>
<dbReference type="Pfam" id="PF13197">
    <property type="entry name" value="DUF4013"/>
    <property type="match status" value="1"/>
</dbReference>
<evidence type="ECO:0000313" key="5">
    <source>
        <dbReference type="Proteomes" id="UP000324021"/>
    </source>
</evidence>
<organism evidence="2 5">
    <name type="scientific">Natrinema hispanicum</name>
    <dbReference type="NCBI Taxonomy" id="392421"/>
    <lineage>
        <taxon>Archaea</taxon>
        <taxon>Methanobacteriati</taxon>
        <taxon>Methanobacteriota</taxon>
        <taxon>Stenosarchaea group</taxon>
        <taxon>Halobacteria</taxon>
        <taxon>Halobacteriales</taxon>
        <taxon>Natrialbaceae</taxon>
        <taxon>Natrinema</taxon>
    </lineage>
</organism>
<accession>A0A1G6PAR0</accession>
<feature type="transmembrane region" description="Helical" evidence="1">
    <location>
        <begin position="20"/>
        <end position="42"/>
    </location>
</feature>
<evidence type="ECO:0000313" key="3">
    <source>
        <dbReference type="EMBL" id="SET59847.1"/>
    </source>
</evidence>
<keyword evidence="1" id="KW-1133">Transmembrane helix</keyword>
<evidence type="ECO:0000313" key="2">
    <source>
        <dbReference type="EMBL" id="SDC76684.1"/>
    </source>
</evidence>
<reference evidence="3" key="2">
    <citation type="submission" date="2016-10" db="EMBL/GenBank/DDBJ databases">
        <authorList>
            <person name="de Groot N.N."/>
        </authorList>
    </citation>
    <scope>NUCLEOTIDE SEQUENCE [LARGE SCALE GENOMIC DNA]</scope>
    <source>
        <strain evidence="3">CDM_6</strain>
    </source>
</reference>
<dbReference type="Proteomes" id="UP000324021">
    <property type="component" value="Unassembled WGS sequence"/>
</dbReference>
<gene>
    <name evidence="3" type="ORF">SAMN04488694_10921</name>
    <name evidence="2" type="ORF">SAMN05192552_100748</name>
</gene>
<dbReference type="InterPro" id="IPR025098">
    <property type="entry name" value="DUF4013"/>
</dbReference>
<reference evidence="4 5" key="1">
    <citation type="submission" date="2016-10" db="EMBL/GenBank/DDBJ databases">
        <authorList>
            <person name="Varghese N."/>
            <person name="Submissions S."/>
        </authorList>
    </citation>
    <scope>NUCLEOTIDE SEQUENCE [LARGE SCALE GENOMIC DNA]</scope>
    <source>
        <strain evidence="2 5">CDM_1</strain>
        <strain evidence="4">CDM_6</strain>
    </source>
</reference>
<evidence type="ECO:0008006" key="6">
    <source>
        <dbReference type="Google" id="ProtNLM"/>
    </source>
</evidence>